<feature type="domain" description="GOST seven transmembrane" evidence="8">
    <location>
        <begin position="210"/>
        <end position="436"/>
    </location>
</feature>
<dbReference type="PANTHER" id="PTHR21229:SF55">
    <property type="entry name" value="EXPRESSED PROTEIN-RELATED"/>
    <property type="match status" value="1"/>
</dbReference>
<evidence type="ECO:0000256" key="5">
    <source>
        <dbReference type="ARBA" id="ARBA00023136"/>
    </source>
</evidence>
<keyword evidence="2 6" id="KW-0812">Transmembrane</keyword>
<keyword evidence="5 6" id="KW-0472">Membrane</keyword>
<evidence type="ECO:0000313" key="10">
    <source>
        <dbReference type="RefSeq" id="XP_010492218.1"/>
    </source>
</evidence>
<dbReference type="PANTHER" id="PTHR21229">
    <property type="entry name" value="LUNG SEVEN TRANSMEMBRANE RECEPTOR"/>
    <property type="match status" value="1"/>
</dbReference>
<feature type="transmembrane region" description="Helical" evidence="6">
    <location>
        <begin position="291"/>
        <end position="309"/>
    </location>
</feature>
<gene>
    <name evidence="10" type="primary">LOC104769648</name>
</gene>
<keyword evidence="9" id="KW-1185">Reference proteome</keyword>
<proteinExistence type="predicted"/>
<evidence type="ECO:0000256" key="3">
    <source>
        <dbReference type="ARBA" id="ARBA00022729"/>
    </source>
</evidence>
<feature type="transmembrane region" description="Helical" evidence="6">
    <location>
        <begin position="346"/>
        <end position="363"/>
    </location>
</feature>
<dbReference type="Pfam" id="PF06814">
    <property type="entry name" value="GOST_TM"/>
    <property type="match status" value="1"/>
</dbReference>
<evidence type="ECO:0000313" key="9">
    <source>
        <dbReference type="Proteomes" id="UP000694864"/>
    </source>
</evidence>
<dbReference type="GeneID" id="104769648"/>
<keyword evidence="4 6" id="KW-1133">Transmembrane helix</keyword>
<dbReference type="RefSeq" id="XP_010492218.1">
    <property type="nucleotide sequence ID" value="XM_010493916.2"/>
</dbReference>
<reference evidence="9" key="1">
    <citation type="journal article" date="2014" name="Nat. Commun.">
        <title>The emerging biofuel crop Camelina sativa retains a highly undifferentiated hexaploid genome structure.</title>
        <authorList>
            <person name="Kagale S."/>
            <person name="Koh C."/>
            <person name="Nixon J."/>
            <person name="Bollina V."/>
            <person name="Clarke W.E."/>
            <person name="Tuteja R."/>
            <person name="Spillane C."/>
            <person name="Robinson S.J."/>
            <person name="Links M.G."/>
            <person name="Clarke C."/>
            <person name="Higgins E.E."/>
            <person name="Huebert T."/>
            <person name="Sharpe A.G."/>
            <person name="Parkin I.A."/>
        </authorList>
    </citation>
    <scope>NUCLEOTIDE SEQUENCE [LARGE SCALE GENOMIC DNA]</scope>
    <source>
        <strain evidence="9">cv. DH55</strain>
    </source>
</reference>
<feature type="chain" id="PRO_5045035878" evidence="7">
    <location>
        <begin position="23"/>
        <end position="436"/>
    </location>
</feature>
<feature type="signal peptide" evidence="7">
    <location>
        <begin position="1"/>
        <end position="22"/>
    </location>
</feature>
<protein>
    <submittedName>
        <fullName evidence="10">Transmembrane protein 87A-like</fullName>
    </submittedName>
</protein>
<dbReference type="InterPro" id="IPR009637">
    <property type="entry name" value="GPR107/GPR108-like"/>
</dbReference>
<dbReference type="InterPro" id="IPR053937">
    <property type="entry name" value="GOST_TM"/>
</dbReference>
<evidence type="ECO:0000259" key="8">
    <source>
        <dbReference type="Pfam" id="PF06814"/>
    </source>
</evidence>
<dbReference type="Proteomes" id="UP000694864">
    <property type="component" value="Chromosome 3"/>
</dbReference>
<evidence type="ECO:0000256" key="1">
    <source>
        <dbReference type="ARBA" id="ARBA00004141"/>
    </source>
</evidence>
<keyword evidence="3 7" id="KW-0732">Signal</keyword>
<feature type="transmembrane region" description="Helical" evidence="6">
    <location>
        <begin position="214"/>
        <end position="231"/>
    </location>
</feature>
<organism evidence="9 10">
    <name type="scientific">Camelina sativa</name>
    <name type="common">False flax</name>
    <name type="synonym">Myagrum sativum</name>
    <dbReference type="NCBI Taxonomy" id="90675"/>
    <lineage>
        <taxon>Eukaryota</taxon>
        <taxon>Viridiplantae</taxon>
        <taxon>Streptophyta</taxon>
        <taxon>Embryophyta</taxon>
        <taxon>Tracheophyta</taxon>
        <taxon>Spermatophyta</taxon>
        <taxon>Magnoliopsida</taxon>
        <taxon>eudicotyledons</taxon>
        <taxon>Gunneridae</taxon>
        <taxon>Pentapetalae</taxon>
        <taxon>rosids</taxon>
        <taxon>malvids</taxon>
        <taxon>Brassicales</taxon>
        <taxon>Brassicaceae</taxon>
        <taxon>Camelineae</taxon>
        <taxon>Camelina</taxon>
    </lineage>
</organism>
<name>A0ABM0XX08_CAMSA</name>
<accession>A0ABM0XX08</accession>
<evidence type="ECO:0000256" key="4">
    <source>
        <dbReference type="ARBA" id="ARBA00022989"/>
    </source>
</evidence>
<reference evidence="10" key="2">
    <citation type="submission" date="2025-08" db="UniProtKB">
        <authorList>
            <consortium name="RefSeq"/>
        </authorList>
    </citation>
    <scope>IDENTIFICATION</scope>
    <source>
        <tissue evidence="10">Leaf</tissue>
    </source>
</reference>
<comment type="subcellular location">
    <subcellularLocation>
        <location evidence="1">Membrane</location>
        <topology evidence="1">Multi-pass membrane protein</topology>
    </subcellularLocation>
</comment>
<evidence type="ECO:0000256" key="2">
    <source>
        <dbReference type="ARBA" id="ARBA00022692"/>
    </source>
</evidence>
<sequence>MGNLWATLVFFLMGSLIDSADGSIHEYNNQSFTKIANARYYVAGSEGIYGSEFLDTPQAQLKGNSFIRFDDITFVRSKESASKQNSTLATAGLVEAIVFEAKQQDRVGGSFFKTEDMCCTPKLADAGSCNLGEVMISADPNDPEWPKRIPTFFKRGEEEVMMSPEAVTIKKTGWYTVYFMTCDPELDGTTVRGRTVWKNRGGYLQGEKAPLMKFYASMLLAYVVLGLVWFPKVAQYWKDGIQLHSQISLVIAFSMGELAFRYFEFAYLDSAGTSPMEVTVWAITLSSVRKALSRLLLLVISSGYGIVTLGGITLRMLLIGVLCFVISESLGLATEYGNISENGMNFLMLSWAILEICFLKWIFRSLWKTLKKLKLNKNIAKLQLYKKFAAVLVIMVVLNLFWIYVELYIYDSIRDLWQSKWIIPVFWYLLSYLLLV</sequence>
<evidence type="ECO:0000256" key="6">
    <source>
        <dbReference type="SAM" id="Phobius"/>
    </source>
</evidence>
<feature type="transmembrane region" description="Helical" evidence="6">
    <location>
        <begin position="384"/>
        <end position="405"/>
    </location>
</feature>
<evidence type="ECO:0000256" key="7">
    <source>
        <dbReference type="SAM" id="SignalP"/>
    </source>
</evidence>